<dbReference type="PANTHER" id="PTHR33144">
    <property type="entry name" value="OS10G0409366 PROTEIN-RELATED"/>
    <property type="match status" value="1"/>
</dbReference>
<evidence type="ECO:0000313" key="1">
    <source>
        <dbReference type="EMBL" id="MED6200621.1"/>
    </source>
</evidence>
<organism evidence="1 2">
    <name type="scientific">Stylosanthes scabra</name>
    <dbReference type="NCBI Taxonomy" id="79078"/>
    <lineage>
        <taxon>Eukaryota</taxon>
        <taxon>Viridiplantae</taxon>
        <taxon>Streptophyta</taxon>
        <taxon>Embryophyta</taxon>
        <taxon>Tracheophyta</taxon>
        <taxon>Spermatophyta</taxon>
        <taxon>Magnoliopsida</taxon>
        <taxon>eudicotyledons</taxon>
        <taxon>Gunneridae</taxon>
        <taxon>Pentapetalae</taxon>
        <taxon>rosids</taxon>
        <taxon>fabids</taxon>
        <taxon>Fabales</taxon>
        <taxon>Fabaceae</taxon>
        <taxon>Papilionoideae</taxon>
        <taxon>50 kb inversion clade</taxon>
        <taxon>dalbergioids sensu lato</taxon>
        <taxon>Dalbergieae</taxon>
        <taxon>Pterocarpus clade</taxon>
        <taxon>Stylosanthes</taxon>
    </lineage>
</organism>
<dbReference type="PANTHER" id="PTHR33144:SF45">
    <property type="entry name" value="TRANSPOSASE TNP1_EN_SPM-LIKE DOMAIN-CONTAINING PROTEIN"/>
    <property type="match status" value="1"/>
</dbReference>
<proteinExistence type="predicted"/>
<evidence type="ECO:0000313" key="2">
    <source>
        <dbReference type="Proteomes" id="UP001341840"/>
    </source>
</evidence>
<gene>
    <name evidence="1" type="ORF">PIB30_087004</name>
</gene>
<reference evidence="1 2" key="1">
    <citation type="journal article" date="2023" name="Plants (Basel)">
        <title>Bridging the Gap: Combining Genomics and Transcriptomics Approaches to Understand Stylosanthes scabra, an Orphan Legume from the Brazilian Caatinga.</title>
        <authorList>
            <person name="Ferreira-Neto J.R.C."/>
            <person name="da Silva M.D."/>
            <person name="Binneck E."/>
            <person name="de Melo N.F."/>
            <person name="da Silva R.H."/>
            <person name="de Melo A.L.T.M."/>
            <person name="Pandolfi V."/>
            <person name="Bustamante F.O."/>
            <person name="Brasileiro-Vidal A.C."/>
            <person name="Benko-Iseppon A.M."/>
        </authorList>
    </citation>
    <scope>NUCLEOTIDE SEQUENCE [LARGE SCALE GENOMIC DNA]</scope>
    <source>
        <tissue evidence="1">Leaves</tissue>
    </source>
</reference>
<accession>A0ABU6XTG6</accession>
<protein>
    <submittedName>
        <fullName evidence="1">Uncharacterized protein</fullName>
    </submittedName>
</protein>
<name>A0ABU6XTG6_9FABA</name>
<dbReference type="EMBL" id="JASCZI010212962">
    <property type="protein sequence ID" value="MED6200621.1"/>
    <property type="molecule type" value="Genomic_DNA"/>
</dbReference>
<comment type="caution">
    <text evidence="1">The sequence shown here is derived from an EMBL/GenBank/DDBJ whole genome shotgun (WGS) entry which is preliminary data.</text>
</comment>
<dbReference type="Proteomes" id="UP001341840">
    <property type="component" value="Unassembled WGS sequence"/>
</dbReference>
<sequence>MGLVGGNFKNFPISYEKWPPVPNDPYKNDAYHNIIQRRFKVDGDKQKKYILQALGKKWKDARCKLFHDYYNPELTREQNLALCPTGKAVTLEQWATFIDYRLRGKDFGNV</sequence>
<keyword evidence="2" id="KW-1185">Reference proteome</keyword>